<dbReference type="RefSeq" id="WP_101964015.1">
    <property type="nucleotide sequence ID" value="NZ_PKJS01000004.1"/>
</dbReference>
<organism evidence="2 3">
    <name type="scientific">Faucicola osloensis</name>
    <name type="common">Moraxella osloensis</name>
    <dbReference type="NCBI Taxonomy" id="34062"/>
    <lineage>
        <taxon>Bacteria</taxon>
        <taxon>Pseudomonadati</taxon>
        <taxon>Pseudomonadota</taxon>
        <taxon>Gammaproteobacteria</taxon>
        <taxon>Moraxellales</taxon>
        <taxon>Moraxellaceae</taxon>
        <taxon>Faucicola</taxon>
    </lineage>
</organism>
<sequence>MTNNNKPSLLKNTFNKLRKTSLPLAQNASLAVAAGTITGNSVLFSLPLWVMGAVKTLTGHPLADKSVLKIANHWINTNNRLIENILPDIDFRVNLPDDLSVNGKYILLSNHQSWVDTTVIQYISENRLPLTRFFAKYELLYIPIVGQAFYFLDFPMMKRYSKTAIAKNPALEDRDIIEAKRACQNLLDKPFTLLNFIEGTRFTEKKRDLQQSPYQHLLKPKAGGIALALGALGDDLDAVLDMTIVYPDGIPSYQDLWQGNIKRIGVDIQKIALPDDLLQRLMDGKYQQDEQTKKDMYRWLNDLWQQKDQRIQAMLDDFTRHP</sequence>
<proteinExistence type="predicted"/>
<dbReference type="Pfam" id="PF01553">
    <property type="entry name" value="Acyltransferase"/>
    <property type="match status" value="1"/>
</dbReference>
<evidence type="ECO:0000259" key="1">
    <source>
        <dbReference type="SMART" id="SM00563"/>
    </source>
</evidence>
<reference evidence="2 3" key="1">
    <citation type="submission" date="2017-12" db="EMBL/GenBank/DDBJ databases">
        <title>Phylogenetic diversity of female urinary microbiome.</title>
        <authorList>
            <person name="Thomas-White K."/>
            <person name="Wolfe A.J."/>
        </authorList>
    </citation>
    <scope>NUCLEOTIDE SEQUENCE [LARGE SCALE GENOMIC DNA]</scope>
    <source>
        <strain evidence="2 3">UMB0416</strain>
    </source>
</reference>
<dbReference type="NCBIfam" id="NF010621">
    <property type="entry name" value="PRK14014.1"/>
    <property type="match status" value="1"/>
</dbReference>
<dbReference type="CDD" id="cd07990">
    <property type="entry name" value="LPLAT_LCLAT1-like"/>
    <property type="match status" value="1"/>
</dbReference>
<keyword evidence="2" id="KW-0012">Acyltransferase</keyword>
<evidence type="ECO:0000313" key="2">
    <source>
        <dbReference type="EMBL" id="PKZ69299.1"/>
    </source>
</evidence>
<dbReference type="Proteomes" id="UP000234914">
    <property type="component" value="Unassembled WGS sequence"/>
</dbReference>
<dbReference type="PANTHER" id="PTHR10983">
    <property type="entry name" value="1-ACYLGLYCEROL-3-PHOSPHATE ACYLTRANSFERASE-RELATED"/>
    <property type="match status" value="1"/>
</dbReference>
<dbReference type="PANTHER" id="PTHR10983:SF16">
    <property type="entry name" value="LYSOCARDIOLIPIN ACYLTRANSFERASE 1"/>
    <property type="match status" value="1"/>
</dbReference>
<dbReference type="InterPro" id="IPR002123">
    <property type="entry name" value="Plipid/glycerol_acylTrfase"/>
</dbReference>
<dbReference type="GO" id="GO:0016746">
    <property type="term" value="F:acyltransferase activity"/>
    <property type="evidence" value="ECO:0007669"/>
    <property type="project" value="UniProtKB-KW"/>
</dbReference>
<accession>A0A2I1RJJ5</accession>
<protein>
    <submittedName>
        <fullName evidence="2">Acyltransferase</fullName>
    </submittedName>
</protein>
<feature type="domain" description="Phospholipid/glycerol acyltransferase" evidence="1">
    <location>
        <begin position="105"/>
        <end position="247"/>
    </location>
</feature>
<dbReference type="SMART" id="SM00563">
    <property type="entry name" value="PlsC"/>
    <property type="match status" value="1"/>
</dbReference>
<dbReference type="EMBL" id="PKJS01000004">
    <property type="protein sequence ID" value="PKZ69299.1"/>
    <property type="molecule type" value="Genomic_DNA"/>
</dbReference>
<keyword evidence="2" id="KW-0808">Transferase</keyword>
<dbReference type="AlphaFoldDB" id="A0A2I1RJJ5"/>
<name>A0A2I1RJJ5_FAUOS</name>
<gene>
    <name evidence="2" type="ORF">CYJ96_03995</name>
</gene>
<evidence type="ECO:0000313" key="3">
    <source>
        <dbReference type="Proteomes" id="UP000234914"/>
    </source>
</evidence>
<dbReference type="SUPFAM" id="SSF69593">
    <property type="entry name" value="Glycerol-3-phosphate (1)-acyltransferase"/>
    <property type="match status" value="1"/>
</dbReference>
<comment type="caution">
    <text evidence="2">The sequence shown here is derived from an EMBL/GenBank/DDBJ whole genome shotgun (WGS) entry which is preliminary data.</text>
</comment>